<feature type="binding site" evidence="7">
    <location>
        <begin position="309"/>
        <end position="313"/>
    </location>
    <ligand>
        <name>FMN</name>
        <dbReference type="ChEBI" id="CHEBI:58210"/>
    </ligand>
</feature>
<dbReference type="PATRIC" id="fig|38307.3.peg.2294"/>
<feature type="binding site" evidence="7">
    <location>
        <position position="254"/>
    </location>
    <ligand>
        <name>FMN</name>
        <dbReference type="ChEBI" id="CHEBI:58210"/>
    </ligand>
</feature>
<feature type="binding site" evidence="7">
    <location>
        <position position="281"/>
    </location>
    <ligand>
        <name>glyoxylate</name>
        <dbReference type="ChEBI" id="CHEBI:36655"/>
    </ligand>
</feature>
<feature type="binding site" evidence="7">
    <location>
        <position position="24"/>
    </location>
    <ligand>
        <name>glyoxylate</name>
        <dbReference type="ChEBI" id="CHEBI:36655"/>
    </ligand>
</feature>
<evidence type="ECO:0000256" key="7">
    <source>
        <dbReference type="PIRSR" id="PIRSR000138-2"/>
    </source>
</evidence>
<dbReference type="GO" id="GO:0005886">
    <property type="term" value="C:plasma membrane"/>
    <property type="evidence" value="ECO:0007669"/>
    <property type="project" value="TreeGrafter"/>
</dbReference>
<evidence type="ECO:0000256" key="4">
    <source>
        <dbReference type="ARBA" id="ARBA00023002"/>
    </source>
</evidence>
<gene>
    <name evidence="9" type="ORF">A0123_02210</name>
</gene>
<dbReference type="GO" id="GO:0016627">
    <property type="term" value="F:oxidoreductase activity, acting on the CH-CH group of donors"/>
    <property type="evidence" value="ECO:0007669"/>
    <property type="project" value="InterPro"/>
</dbReference>
<comment type="cofactor">
    <cofactor evidence="1">
        <name>FMN</name>
        <dbReference type="ChEBI" id="CHEBI:58210"/>
    </cofactor>
</comment>
<dbReference type="AlphaFoldDB" id="A0A1B6VIM7"/>
<evidence type="ECO:0000256" key="3">
    <source>
        <dbReference type="ARBA" id="ARBA00022643"/>
    </source>
</evidence>
<protein>
    <submittedName>
        <fullName evidence="9">(S)-2-hydroxy-acid oxidase</fullName>
    </submittedName>
</protein>
<evidence type="ECO:0000259" key="8">
    <source>
        <dbReference type="PROSITE" id="PS51349"/>
    </source>
</evidence>
<reference evidence="9 10" key="1">
    <citation type="submission" date="2016-03" db="EMBL/GenBank/DDBJ databases">
        <title>Draft genome sequence of Gluconobacter cerinus strain CECT 9110.</title>
        <authorList>
            <person name="Sainz F."/>
            <person name="Mas A."/>
            <person name="Torija M.J."/>
        </authorList>
    </citation>
    <scope>NUCLEOTIDE SEQUENCE [LARGE SCALE GENOMIC DNA]</scope>
    <source>
        <strain evidence="9 10">CECT 9110</strain>
    </source>
</reference>
<dbReference type="InterPro" id="IPR000262">
    <property type="entry name" value="FMN-dep_DH"/>
</dbReference>
<feature type="binding site" evidence="7">
    <location>
        <position position="156"/>
    </location>
    <ligand>
        <name>FMN</name>
        <dbReference type="ChEBI" id="CHEBI:58210"/>
    </ligand>
</feature>
<dbReference type="GO" id="GO:0004459">
    <property type="term" value="F:L-lactate dehydrogenase (NAD+) activity"/>
    <property type="evidence" value="ECO:0007669"/>
    <property type="project" value="TreeGrafter"/>
</dbReference>
<feature type="binding site" evidence="7">
    <location>
        <position position="165"/>
    </location>
    <ligand>
        <name>glyoxylate</name>
        <dbReference type="ChEBI" id="CHEBI:36655"/>
    </ligand>
</feature>
<evidence type="ECO:0000256" key="5">
    <source>
        <dbReference type="ARBA" id="ARBA00024042"/>
    </source>
</evidence>
<sequence>MKEPDFSDFRSLARRRLPKVLFEYIDRGCGDETLAKRTRDVLDQVLFQPRALLGTTPKPLKITLWGREYDAPLIIAPTALAAMVAFQGDSHLARAAEKHRLPFCVATQSLMSIEQIRRMAPAASLWFQLYVWKDIELSLDLLERVKRCDVDVLVVTVDTTIPPRRKYNERNGFGMPIRPSFRLAADLALHPHWLLKVLLPTILKTGMPSYVHYPSTMRTTVFRESPPAVSLRRTLSWNDLSRIRDSWVGAMIVKGITCAEDACSAKKMGADGIVVSSHGGRNFDAQATVIEILPSVIEAAGKDLIVMADGGVRSGLDVMRYLKIGAHLVLMGRSPLYATSAGSRYIDYLINDYISEMKNIIELGGL</sequence>
<dbReference type="Pfam" id="PF01070">
    <property type="entry name" value="FMN_dh"/>
    <property type="match status" value="1"/>
</dbReference>
<accession>A0A1B6VIM7</accession>
<dbReference type="Proteomes" id="UP000077786">
    <property type="component" value="Unassembled WGS sequence"/>
</dbReference>
<feature type="active site" description="Proton acceptor" evidence="6">
    <location>
        <position position="278"/>
    </location>
</feature>
<feature type="binding site" evidence="7">
    <location>
        <begin position="77"/>
        <end position="79"/>
    </location>
    <ligand>
        <name>FMN</name>
        <dbReference type="ChEBI" id="CHEBI:58210"/>
    </ligand>
</feature>
<dbReference type="GO" id="GO:0009060">
    <property type="term" value="P:aerobic respiration"/>
    <property type="evidence" value="ECO:0007669"/>
    <property type="project" value="TreeGrafter"/>
</dbReference>
<keyword evidence="4" id="KW-0560">Oxidoreductase</keyword>
<feature type="binding site" evidence="7">
    <location>
        <position position="278"/>
    </location>
    <ligand>
        <name>glyoxylate</name>
        <dbReference type="ChEBI" id="CHEBI:36655"/>
    </ligand>
</feature>
<name>A0A1B6VIM7_9PROT</name>
<dbReference type="EMBL" id="LUTU01000010">
    <property type="protein sequence ID" value="OAJ67064.1"/>
    <property type="molecule type" value="Genomic_DNA"/>
</dbReference>
<comment type="caution">
    <text evidence="9">The sequence shown here is derived from an EMBL/GenBank/DDBJ whole genome shotgun (WGS) entry which is preliminary data.</text>
</comment>
<feature type="binding site" evidence="7">
    <location>
        <position position="130"/>
    </location>
    <ligand>
        <name>FMN</name>
        <dbReference type="ChEBI" id="CHEBI:58210"/>
    </ligand>
</feature>
<evidence type="ECO:0000256" key="6">
    <source>
        <dbReference type="PIRSR" id="PIRSR000138-1"/>
    </source>
</evidence>
<dbReference type="PANTHER" id="PTHR10578">
    <property type="entry name" value="S -2-HYDROXY-ACID OXIDASE-RELATED"/>
    <property type="match status" value="1"/>
</dbReference>
<dbReference type="SUPFAM" id="SSF51395">
    <property type="entry name" value="FMN-linked oxidoreductases"/>
    <property type="match status" value="1"/>
</dbReference>
<evidence type="ECO:0000313" key="9">
    <source>
        <dbReference type="EMBL" id="OAJ67064.1"/>
    </source>
</evidence>
<keyword evidence="3 7" id="KW-0288">FMN</keyword>
<evidence type="ECO:0000313" key="10">
    <source>
        <dbReference type="Proteomes" id="UP000077786"/>
    </source>
</evidence>
<evidence type="ECO:0000256" key="1">
    <source>
        <dbReference type="ARBA" id="ARBA00001917"/>
    </source>
</evidence>
<feature type="binding site" evidence="7">
    <location>
        <position position="128"/>
    </location>
    <ligand>
        <name>FMN</name>
        <dbReference type="ChEBI" id="CHEBI:58210"/>
    </ligand>
</feature>
<keyword evidence="2 7" id="KW-0285">Flavoprotein</keyword>
<organism evidence="9 10">
    <name type="scientific">Gluconobacter cerinus</name>
    <dbReference type="NCBI Taxonomy" id="38307"/>
    <lineage>
        <taxon>Bacteria</taxon>
        <taxon>Pseudomonadati</taxon>
        <taxon>Pseudomonadota</taxon>
        <taxon>Alphaproteobacteria</taxon>
        <taxon>Acetobacterales</taxon>
        <taxon>Acetobacteraceae</taxon>
        <taxon>Gluconobacter</taxon>
    </lineage>
</organism>
<evidence type="ECO:0000256" key="2">
    <source>
        <dbReference type="ARBA" id="ARBA00022630"/>
    </source>
</evidence>
<dbReference type="InterPro" id="IPR012133">
    <property type="entry name" value="Alpha-hydoxy_acid_DH_FMN"/>
</dbReference>
<dbReference type="RefSeq" id="WP_064274892.1">
    <property type="nucleotide sequence ID" value="NZ_LUTU01000010.1"/>
</dbReference>
<dbReference type="PROSITE" id="PS00912">
    <property type="entry name" value="DHODEHASE_2"/>
    <property type="match status" value="1"/>
</dbReference>
<dbReference type="Gene3D" id="3.20.20.70">
    <property type="entry name" value="Aldolase class I"/>
    <property type="match status" value="1"/>
</dbReference>
<comment type="similarity">
    <text evidence="5">Belongs to the FMN-dependent alpha-hydroxy acid dehydrogenase family.</text>
</comment>
<feature type="binding site" evidence="7">
    <location>
        <position position="276"/>
    </location>
    <ligand>
        <name>FMN</name>
        <dbReference type="ChEBI" id="CHEBI:58210"/>
    </ligand>
</feature>
<dbReference type="CDD" id="cd02809">
    <property type="entry name" value="alpha_hydroxyacid_oxid_FMN"/>
    <property type="match status" value="1"/>
</dbReference>
<dbReference type="PIRSF" id="PIRSF000138">
    <property type="entry name" value="Al-hdrx_acd_dh"/>
    <property type="match status" value="1"/>
</dbReference>
<dbReference type="InterPro" id="IPR001295">
    <property type="entry name" value="Dihydroorotate_DH_CS"/>
</dbReference>
<feature type="domain" description="FMN hydroxy acid dehydrogenase" evidence="8">
    <location>
        <begin position="1"/>
        <end position="366"/>
    </location>
</feature>
<proteinExistence type="inferred from homology"/>
<dbReference type="PANTHER" id="PTHR10578:SF107">
    <property type="entry name" value="2-HYDROXYACID OXIDASE 1"/>
    <property type="match status" value="1"/>
</dbReference>
<dbReference type="GO" id="GO:0006207">
    <property type="term" value="P:'de novo' pyrimidine nucleobase biosynthetic process"/>
    <property type="evidence" value="ECO:0007669"/>
    <property type="project" value="InterPro"/>
</dbReference>
<dbReference type="GO" id="GO:0010181">
    <property type="term" value="F:FMN binding"/>
    <property type="evidence" value="ECO:0007669"/>
    <property type="project" value="InterPro"/>
</dbReference>
<dbReference type="InterPro" id="IPR037396">
    <property type="entry name" value="FMN_HAD"/>
</dbReference>
<dbReference type="PROSITE" id="PS51349">
    <property type="entry name" value="FMN_HYDROXY_ACID_DH_2"/>
    <property type="match status" value="1"/>
</dbReference>
<feature type="binding site" evidence="7">
    <location>
        <begin position="332"/>
        <end position="333"/>
    </location>
    <ligand>
        <name>FMN</name>
        <dbReference type="ChEBI" id="CHEBI:58210"/>
    </ligand>
</feature>
<dbReference type="InterPro" id="IPR013785">
    <property type="entry name" value="Aldolase_TIM"/>
</dbReference>